<dbReference type="EMBL" id="CP048991">
    <property type="protein sequence ID" value="QID80300.1"/>
    <property type="molecule type" value="Genomic_DNA"/>
</dbReference>
<dbReference type="AlphaFoldDB" id="A0A6C1DUK4"/>
<keyword evidence="2" id="KW-1185">Reference proteome</keyword>
<evidence type="ECO:0000313" key="2">
    <source>
        <dbReference type="Proteomes" id="UP000501346"/>
    </source>
</evidence>
<gene>
    <name evidence="1" type="ORF">GRS66_002616</name>
</gene>
<organism evidence="1 2">
    <name type="scientific">Saccharomyces pastorianus</name>
    <name type="common">Lager yeast</name>
    <name type="synonym">Saccharomyces cerevisiae x Saccharomyces eubayanus</name>
    <dbReference type="NCBI Taxonomy" id="27292"/>
    <lineage>
        <taxon>Eukaryota</taxon>
        <taxon>Fungi</taxon>
        <taxon>Dikarya</taxon>
        <taxon>Ascomycota</taxon>
        <taxon>Saccharomycotina</taxon>
        <taxon>Saccharomycetes</taxon>
        <taxon>Saccharomycetales</taxon>
        <taxon>Saccharomycetaceae</taxon>
        <taxon>Saccharomyces</taxon>
    </lineage>
</organism>
<proteinExistence type="predicted"/>
<accession>A0A6C1DUK4</accession>
<dbReference type="OrthoDB" id="4035999at2759"/>
<dbReference type="Proteomes" id="UP000501346">
    <property type="component" value="Chromosome ScX-SeX"/>
</dbReference>
<protein>
    <submittedName>
        <fullName evidence="1">Uncharacterized protein</fullName>
    </submittedName>
</protein>
<name>A0A6C1DUK4_SACPS</name>
<reference evidence="1 2" key="1">
    <citation type="journal article" date="2019" name="BMC Genomics">
        <title>Chromosome level assembly and comparative genome analysis confirm lager-brewing yeasts originated from a single hybridization.</title>
        <authorList>
            <person name="Salazar A.N."/>
            <person name="Gorter de Vries A.R."/>
            <person name="van den Broek M."/>
            <person name="Brouwers N."/>
            <person name="de la Torre Cortes P."/>
            <person name="Kuijpers N.G.A."/>
            <person name="Daran J.G."/>
            <person name="Abeel T."/>
        </authorList>
    </citation>
    <scope>NUCLEOTIDE SEQUENCE [LARGE SCALE GENOMIC DNA]</scope>
    <source>
        <strain evidence="1 2">CBS 1483</strain>
    </source>
</reference>
<sequence>MEIFKEEEEEAFSVIEGIIYACEVYDPVPRHLHKSKTKIINAAKLIIETHLSYYTILNNISDIQAYLFTWLRDLGTTGSYQTILSESISLMFDRTVSIFRKCTIEGGFPHLIARLYLRLKSYQKLLNDAGLKIFFSSYDYAFGAAYNLVNCSEYRYDEVHYISNGTHSLVASMKIDPAEVIKREHFRLTIPKFNISNILIEIFHLLDGLAFFKVNPDSLSISTASAETIFHSISEGNHQVLELGRSLMFPLLRTGDFEICRTDDAGAVITFTEAKDVKLEIISLDEVSWVMQWKSCLQNYERKTANDSSFIKTHLQFKKANNFNEDNNGLGLIVDRNIPTDDFMLASTNRQSPPPSNTGCSLHRSKPLHIPLSSVIREDFYDSSLNERISKDGDSSSESFSGAESILSDYDFHDNEFFNNQSPHYFSEHIDNNSREVVITDENTIISLENTQVSRWSNYSWQKISPHQLQVSIIQLRMGNFIVAYNSDHNLHQFKIRLCDDIKCIQSTEQDIQIRVPLGAIMCSVTGILNIRTKDADKLLRVLSFYTTDHTEAVSHSNNQGATASPLSSVSSAMDLKHSLQKCSSTIMPQELTQDVIGSKSDLISNIRQKI</sequence>
<evidence type="ECO:0000313" key="1">
    <source>
        <dbReference type="EMBL" id="QID80300.1"/>
    </source>
</evidence>